<evidence type="ECO:0000313" key="2">
    <source>
        <dbReference type="EMBL" id="POA08226.1"/>
    </source>
</evidence>
<accession>A0A2K4FAC9</accession>
<proteinExistence type="predicted"/>
<comment type="caution">
    <text evidence="2">The sequence shown here is derived from an EMBL/GenBank/DDBJ whole genome shotgun (WGS) entry which is preliminary data.</text>
</comment>
<keyword evidence="3" id="KW-1185">Reference proteome</keyword>
<sequence>METQRFLQPNPPLSMEDIVARENIKELITYERFCRDNSLWNGMRTCFTPDSEVNISWFKGTGDEFVDDSQAMQRYAPHQIYNIQVWQNGARAIAVMQATIQSRLDIESETYELQSDAKIIYRVVKQDETWRIQHLDCVYEQDRLVSVLPTDSTFDPNELALYRKSYACLSYCLNYLGYDVNHQLIGIDQPEALEDFYMQLDTWLMHDSE</sequence>
<dbReference type="Proteomes" id="UP000242712">
    <property type="component" value="Unassembled WGS sequence"/>
</dbReference>
<dbReference type="Gene3D" id="3.10.450.50">
    <property type="match status" value="1"/>
</dbReference>
<protein>
    <submittedName>
        <fullName evidence="2">Bile acid 7-alpha dehydratase</fullName>
    </submittedName>
</protein>
<dbReference type="AlphaFoldDB" id="A0A2K4FAC9"/>
<evidence type="ECO:0000259" key="1">
    <source>
        <dbReference type="Pfam" id="PF13577"/>
    </source>
</evidence>
<gene>
    <name evidence="2" type="ORF">CD039_09025</name>
</gene>
<dbReference type="Pfam" id="PF13577">
    <property type="entry name" value="SnoaL_4"/>
    <property type="match status" value="1"/>
</dbReference>
<reference evidence="2 3" key="1">
    <citation type="submission" date="2017-08" db="EMBL/GenBank/DDBJ databases">
        <title>Draft genome sequences of 64 type strains of genus Staph aureus.</title>
        <authorList>
            <person name="Cole K."/>
            <person name="Golubchik T."/>
            <person name="Russell J."/>
            <person name="Foster D."/>
            <person name="Llewelyn M."/>
            <person name="Wilson D."/>
            <person name="Crook D."/>
            <person name="Paul J."/>
        </authorList>
    </citation>
    <scope>NUCLEOTIDE SEQUENCE [LARGE SCALE GENOMIC DNA]</scope>
    <source>
        <strain evidence="2 3">DSM 29875</strain>
    </source>
</reference>
<dbReference type="RefSeq" id="WP_103372029.1">
    <property type="nucleotide sequence ID" value="NZ_CBCRVO010000002.1"/>
</dbReference>
<organism evidence="2 3">
    <name type="scientific">Staphylococcus argensis</name>
    <dbReference type="NCBI Taxonomy" id="1607738"/>
    <lineage>
        <taxon>Bacteria</taxon>
        <taxon>Bacillati</taxon>
        <taxon>Bacillota</taxon>
        <taxon>Bacilli</taxon>
        <taxon>Bacillales</taxon>
        <taxon>Staphylococcaceae</taxon>
        <taxon>Staphylococcus</taxon>
    </lineage>
</organism>
<evidence type="ECO:0000313" key="3">
    <source>
        <dbReference type="Proteomes" id="UP000242712"/>
    </source>
</evidence>
<dbReference type="SUPFAM" id="SSF54427">
    <property type="entry name" value="NTF2-like"/>
    <property type="match status" value="1"/>
</dbReference>
<feature type="domain" description="SnoaL-like" evidence="1">
    <location>
        <begin position="19"/>
        <end position="135"/>
    </location>
</feature>
<name>A0A2K4FAC9_9STAP</name>
<dbReference type="EMBL" id="PPPX01000016">
    <property type="protein sequence ID" value="POA08226.1"/>
    <property type="molecule type" value="Genomic_DNA"/>
</dbReference>
<dbReference type="InterPro" id="IPR037401">
    <property type="entry name" value="SnoaL-like"/>
</dbReference>
<dbReference type="OrthoDB" id="1492465at2"/>
<dbReference type="InterPro" id="IPR032710">
    <property type="entry name" value="NTF2-like_dom_sf"/>
</dbReference>
<dbReference type="GeneID" id="98298489"/>